<evidence type="ECO:0000313" key="3">
    <source>
        <dbReference type="Proteomes" id="UP000002489"/>
    </source>
</evidence>
<evidence type="ECO:0000313" key="2">
    <source>
        <dbReference type="EnsemblFungi" id="FOXG_04583P0"/>
    </source>
</evidence>
<reference evidence="3" key="1">
    <citation type="journal article" date="2012" name="Mol. Plant Microbe Interact.">
        <title>A highly conserved effector in Fusarium oxysporum is required for full virulence on Arabidopsis.</title>
        <authorList>
            <person name="Thatcher L.F."/>
            <person name="Gardiner D.M."/>
            <person name="Kazan K."/>
            <person name="Manners J."/>
        </authorList>
    </citation>
    <scope>NUCLEOTIDE SEQUENCE [LARGE SCALE GENOMIC DNA]</scope>
    <source>
        <strain evidence="3">Fo5176</strain>
    </source>
</reference>
<accession>A0A0D2XKV9</accession>
<reference evidence="2" key="2">
    <citation type="submission" date="2025-08" db="UniProtKB">
        <authorList>
            <consortium name="EnsemblFungi"/>
        </authorList>
    </citation>
    <scope>IDENTIFICATION</scope>
    <source>
        <strain evidence="2">4287 / CBS 123668 / FGSC 9935 / NRRL 34936</strain>
    </source>
</reference>
<sequence length="144" mass="15993">MISKALSPSMARHIRDTGHLRTATHSLVQFVPILRLTLLMARQEGAPDRGRRFYRQCVAFIVAAIVIRTFGGGETSSTDSPAYGDEVDCEERNQDRTTYQPDDPPVEVNDWHDKGGDNKQAERVNPGAPVKLNVRACGTEQKSK</sequence>
<feature type="region of interest" description="Disordered" evidence="1">
    <location>
        <begin position="71"/>
        <end position="144"/>
    </location>
</feature>
<feature type="compositionally biased region" description="Basic and acidic residues" evidence="1">
    <location>
        <begin position="109"/>
        <end position="122"/>
    </location>
</feature>
<dbReference type="Proteomes" id="UP000002489">
    <property type="component" value="Unassembled WGS sequence"/>
</dbReference>
<evidence type="ECO:0000256" key="1">
    <source>
        <dbReference type="SAM" id="MobiDB-lite"/>
    </source>
</evidence>
<dbReference type="EnsemblFungi" id="FOXG_04583T0">
    <property type="protein sequence ID" value="FOXG_04583P0"/>
    <property type="gene ID" value="FOXG_04583"/>
</dbReference>
<proteinExistence type="predicted"/>
<dbReference type="AlphaFoldDB" id="A0A0D2XKV9"/>
<name>A0A0D2XKV9_FUSOF</name>
<protein>
    <submittedName>
        <fullName evidence="2">Uncharacterized protein</fullName>
    </submittedName>
</protein>
<organism evidence="2 3">
    <name type="scientific">Fusarium oxysporum (strain Fo5176)</name>
    <name type="common">Fusarium vascular wilt</name>
    <dbReference type="NCBI Taxonomy" id="660025"/>
    <lineage>
        <taxon>Eukaryota</taxon>
        <taxon>Fungi</taxon>
        <taxon>Dikarya</taxon>
        <taxon>Ascomycota</taxon>
        <taxon>Pezizomycotina</taxon>
        <taxon>Sordariomycetes</taxon>
        <taxon>Hypocreomycetidae</taxon>
        <taxon>Hypocreales</taxon>
        <taxon>Nectriaceae</taxon>
        <taxon>Fusarium</taxon>
        <taxon>Fusarium oxysporum species complex</taxon>
    </lineage>
</organism>